<keyword evidence="1" id="KW-0732">Signal</keyword>
<evidence type="ECO:0008006" key="4">
    <source>
        <dbReference type="Google" id="ProtNLM"/>
    </source>
</evidence>
<gene>
    <name evidence="2" type="ORF">TresaDRAFT_0949</name>
</gene>
<proteinExistence type="predicted"/>
<dbReference type="STRING" id="907348.TresaDRAFT_0949"/>
<dbReference type="EMBL" id="AGRW01000052">
    <property type="protein sequence ID" value="EIC01124.1"/>
    <property type="molecule type" value="Genomic_DNA"/>
</dbReference>
<evidence type="ECO:0000256" key="1">
    <source>
        <dbReference type="SAM" id="SignalP"/>
    </source>
</evidence>
<dbReference type="AlphaFoldDB" id="H7EN60"/>
<dbReference type="RefSeq" id="WP_002705877.1">
    <property type="nucleotide sequence ID" value="NZ_AGRW01000052.1"/>
</dbReference>
<sequence length="146" mass="15188">MKKQIVAAAVGLCIAAGAFASKNVGPGIGGVLCGSQNGLFWDVLGISINDTFFPTQLGAVTLGTSGASSWSTIVYDQTEKFIGDNMDFVATDIAMGEGEYIDTVAELLKVEDASAFKAKARDNFDAIFPSAEISAAEVTQNLIALL</sequence>
<evidence type="ECO:0000313" key="3">
    <source>
        <dbReference type="Proteomes" id="UP000003571"/>
    </source>
</evidence>
<dbReference type="PATRIC" id="fig|907348.3.peg.2378"/>
<feature type="signal peptide" evidence="1">
    <location>
        <begin position="1"/>
        <end position="20"/>
    </location>
</feature>
<accession>H7EN60</accession>
<protein>
    <recommendedName>
        <fullName evidence="4">Lipoprotein</fullName>
    </recommendedName>
</protein>
<dbReference type="eggNOG" id="ENOG5032AYE">
    <property type="taxonomic scope" value="Bacteria"/>
</dbReference>
<dbReference type="Pfam" id="PF11220">
    <property type="entry name" value="DUF3015"/>
    <property type="match status" value="1"/>
</dbReference>
<keyword evidence="3" id="KW-1185">Reference proteome</keyword>
<comment type="caution">
    <text evidence="2">The sequence shown here is derived from an EMBL/GenBank/DDBJ whole genome shotgun (WGS) entry which is preliminary data.</text>
</comment>
<dbReference type="InterPro" id="IPR021383">
    <property type="entry name" value="DUF3015"/>
</dbReference>
<name>H7EN60_9SPIR</name>
<evidence type="ECO:0000313" key="2">
    <source>
        <dbReference type="EMBL" id="EIC01124.1"/>
    </source>
</evidence>
<feature type="chain" id="PRO_5003608805" description="Lipoprotein" evidence="1">
    <location>
        <begin position="21"/>
        <end position="146"/>
    </location>
</feature>
<organism evidence="2 3">
    <name type="scientific">Treponema saccharophilum DSM 2985</name>
    <dbReference type="NCBI Taxonomy" id="907348"/>
    <lineage>
        <taxon>Bacteria</taxon>
        <taxon>Pseudomonadati</taxon>
        <taxon>Spirochaetota</taxon>
        <taxon>Spirochaetia</taxon>
        <taxon>Spirochaetales</taxon>
        <taxon>Treponemataceae</taxon>
        <taxon>Treponema</taxon>
    </lineage>
</organism>
<reference evidence="2 3" key="1">
    <citation type="submission" date="2011-09" db="EMBL/GenBank/DDBJ databases">
        <title>The draft genome of Treponema saccharophilum DSM 2985.</title>
        <authorList>
            <consortium name="US DOE Joint Genome Institute (JGI-PGF)"/>
            <person name="Lucas S."/>
            <person name="Copeland A."/>
            <person name="Lapidus A."/>
            <person name="Glavina del Rio T."/>
            <person name="Dalin E."/>
            <person name="Tice H."/>
            <person name="Bruce D."/>
            <person name="Goodwin L."/>
            <person name="Pitluck S."/>
            <person name="Peters L."/>
            <person name="Kyrpides N."/>
            <person name="Mavromatis K."/>
            <person name="Ivanova N."/>
            <person name="Markowitz V."/>
            <person name="Cheng J.-F."/>
            <person name="Hugenholtz P."/>
            <person name="Woyke T."/>
            <person name="Wu D."/>
            <person name="Gronow S."/>
            <person name="Wellnitz S."/>
            <person name="Brambilla E."/>
            <person name="Klenk H.-P."/>
            <person name="Eisen J.A."/>
        </authorList>
    </citation>
    <scope>NUCLEOTIDE SEQUENCE [LARGE SCALE GENOMIC DNA]</scope>
    <source>
        <strain evidence="2 3">DSM 2985</strain>
    </source>
</reference>
<dbReference type="Proteomes" id="UP000003571">
    <property type="component" value="Unassembled WGS sequence"/>
</dbReference>
<dbReference type="OrthoDB" id="334910at2"/>